<dbReference type="Proteomes" id="UP000467700">
    <property type="component" value="Unassembled WGS sequence"/>
</dbReference>
<gene>
    <name evidence="1" type="ORF">AAE3_LOCUS10885</name>
</gene>
<name>A0A8S0WAG6_CYCAE</name>
<proteinExistence type="predicted"/>
<reference evidence="1 2" key="1">
    <citation type="submission" date="2020-01" db="EMBL/GenBank/DDBJ databases">
        <authorList>
            <person name="Gupta K D."/>
        </authorList>
    </citation>
    <scope>NUCLEOTIDE SEQUENCE [LARGE SCALE GENOMIC DNA]</scope>
</reference>
<comment type="caution">
    <text evidence="1">The sequence shown here is derived from an EMBL/GenBank/DDBJ whole genome shotgun (WGS) entry which is preliminary data.</text>
</comment>
<dbReference type="EMBL" id="CACVBS010000068">
    <property type="protein sequence ID" value="CAA7268628.1"/>
    <property type="molecule type" value="Genomic_DNA"/>
</dbReference>
<accession>A0A8S0WAG6</accession>
<sequence length="114" mass="12677">MDLLPPPFDKCAIPGCNNPADDQRSHACDLGYGQTIKYCSVQCQEKVRRKPPINSSSGHEASREAWIASLPLHLVNVRTTNSELSIVQVIQRLIEVPAYFTFHKLNTLEQEGGS</sequence>
<keyword evidence="2" id="KW-1185">Reference proteome</keyword>
<organism evidence="1 2">
    <name type="scientific">Cyclocybe aegerita</name>
    <name type="common">Black poplar mushroom</name>
    <name type="synonym">Agrocybe aegerita</name>
    <dbReference type="NCBI Taxonomy" id="1973307"/>
    <lineage>
        <taxon>Eukaryota</taxon>
        <taxon>Fungi</taxon>
        <taxon>Dikarya</taxon>
        <taxon>Basidiomycota</taxon>
        <taxon>Agaricomycotina</taxon>
        <taxon>Agaricomycetes</taxon>
        <taxon>Agaricomycetidae</taxon>
        <taxon>Agaricales</taxon>
        <taxon>Agaricineae</taxon>
        <taxon>Bolbitiaceae</taxon>
        <taxon>Cyclocybe</taxon>
    </lineage>
</organism>
<dbReference type="AlphaFoldDB" id="A0A8S0WAG6"/>
<protein>
    <submittedName>
        <fullName evidence="1">Uncharacterized protein</fullName>
    </submittedName>
</protein>
<evidence type="ECO:0000313" key="2">
    <source>
        <dbReference type="Proteomes" id="UP000467700"/>
    </source>
</evidence>
<evidence type="ECO:0000313" key="1">
    <source>
        <dbReference type="EMBL" id="CAA7268628.1"/>
    </source>
</evidence>